<dbReference type="EMBL" id="JAJISD010000002">
    <property type="protein sequence ID" value="MCC8428586.1"/>
    <property type="molecule type" value="Genomic_DNA"/>
</dbReference>
<feature type="transmembrane region" description="Helical" evidence="1">
    <location>
        <begin position="29"/>
        <end position="54"/>
    </location>
</feature>
<evidence type="ECO:0000313" key="2">
    <source>
        <dbReference type="EMBL" id="MCC8428586.1"/>
    </source>
</evidence>
<gene>
    <name evidence="2" type="ORF">LJ725_06395</name>
</gene>
<keyword evidence="1" id="KW-0472">Membrane</keyword>
<keyword evidence="1" id="KW-1133">Transmembrane helix</keyword>
<accession>A0ABS8KR92</accession>
<dbReference type="Proteomes" id="UP001198862">
    <property type="component" value="Unassembled WGS sequence"/>
</dbReference>
<evidence type="ECO:0000313" key="3">
    <source>
        <dbReference type="Proteomes" id="UP001198862"/>
    </source>
</evidence>
<keyword evidence="1" id="KW-0812">Transmembrane</keyword>
<name>A0ABS8KR92_9HYPH</name>
<protein>
    <submittedName>
        <fullName evidence="2">Uncharacterized protein</fullName>
    </submittedName>
</protein>
<evidence type="ECO:0000256" key="1">
    <source>
        <dbReference type="SAM" id="Phobius"/>
    </source>
</evidence>
<keyword evidence="3" id="KW-1185">Reference proteome</keyword>
<dbReference type="RefSeq" id="WP_230549806.1">
    <property type="nucleotide sequence ID" value="NZ_JAJISD010000002.1"/>
</dbReference>
<organism evidence="2 3">
    <name type="scientific">Reyranella aquatilis</name>
    <dbReference type="NCBI Taxonomy" id="2035356"/>
    <lineage>
        <taxon>Bacteria</taxon>
        <taxon>Pseudomonadati</taxon>
        <taxon>Pseudomonadota</taxon>
        <taxon>Alphaproteobacteria</taxon>
        <taxon>Hyphomicrobiales</taxon>
        <taxon>Reyranellaceae</taxon>
        <taxon>Reyranella</taxon>
    </lineage>
</organism>
<feature type="transmembrane region" description="Helical" evidence="1">
    <location>
        <begin position="60"/>
        <end position="81"/>
    </location>
</feature>
<sequence length="87" mass="8961">MIGPLLRVAASAAAARSLRSAAQDALNRALLTVGAALAIGVSAVCLSFSAYALLERQLDPASASAIVGAFWGLLGLGYFATTRRRRN</sequence>
<proteinExistence type="predicted"/>
<comment type="caution">
    <text evidence="2">The sequence shown here is derived from an EMBL/GenBank/DDBJ whole genome shotgun (WGS) entry which is preliminary data.</text>
</comment>
<reference evidence="2 3" key="1">
    <citation type="submission" date="2021-11" db="EMBL/GenBank/DDBJ databases">
        <authorList>
            <person name="Lee D.-H."/>
            <person name="Kim S.-B."/>
        </authorList>
    </citation>
    <scope>NUCLEOTIDE SEQUENCE [LARGE SCALE GENOMIC DNA]</scope>
    <source>
        <strain evidence="2 3">KCTC 52223</strain>
    </source>
</reference>